<feature type="transmembrane region" description="Helical" evidence="8">
    <location>
        <begin position="238"/>
        <end position="256"/>
    </location>
</feature>
<dbReference type="KEGG" id="cher:DK880_00126"/>
<evidence type="ECO:0000313" key="10">
    <source>
        <dbReference type="Proteomes" id="UP000245872"/>
    </source>
</evidence>
<evidence type="ECO:0000256" key="8">
    <source>
        <dbReference type="SAM" id="Phobius"/>
    </source>
</evidence>
<comment type="similarity">
    <text evidence="2 7">Belongs to the sodium:solute symporter (SSF) (TC 2.A.21) family.</text>
</comment>
<dbReference type="AlphaFoldDB" id="A0A2Z3L751"/>
<evidence type="ECO:0000313" key="9">
    <source>
        <dbReference type="EMBL" id="AWN81463.1"/>
    </source>
</evidence>
<feature type="transmembrane region" description="Helical" evidence="8">
    <location>
        <begin position="317"/>
        <end position="346"/>
    </location>
</feature>
<dbReference type="GO" id="GO:0005886">
    <property type="term" value="C:plasma membrane"/>
    <property type="evidence" value="ECO:0007669"/>
    <property type="project" value="TreeGrafter"/>
</dbReference>
<dbReference type="InterPro" id="IPR038377">
    <property type="entry name" value="Na/Glc_symporter_sf"/>
</dbReference>
<feature type="transmembrane region" description="Helical" evidence="8">
    <location>
        <begin position="447"/>
        <end position="468"/>
    </location>
</feature>
<proteinExistence type="inferred from homology"/>
<keyword evidence="10" id="KW-1185">Reference proteome</keyword>
<dbReference type="GO" id="GO:0022857">
    <property type="term" value="F:transmembrane transporter activity"/>
    <property type="evidence" value="ECO:0007669"/>
    <property type="project" value="InterPro"/>
</dbReference>
<name>A0A2Z3L751_9BACT</name>
<feature type="transmembrane region" description="Helical" evidence="8">
    <location>
        <begin position="43"/>
        <end position="63"/>
    </location>
</feature>
<dbReference type="PANTHER" id="PTHR48086">
    <property type="entry name" value="SODIUM/PROLINE SYMPORTER-RELATED"/>
    <property type="match status" value="1"/>
</dbReference>
<evidence type="ECO:0000256" key="7">
    <source>
        <dbReference type="RuleBase" id="RU362091"/>
    </source>
</evidence>
<dbReference type="Proteomes" id="UP000245872">
    <property type="component" value="Chromosome"/>
</dbReference>
<dbReference type="PANTHER" id="PTHR48086:SF7">
    <property type="entry name" value="SODIUM-SOLUTE SYMPORTER-RELATED"/>
    <property type="match status" value="1"/>
</dbReference>
<evidence type="ECO:0000256" key="4">
    <source>
        <dbReference type="ARBA" id="ARBA00022692"/>
    </source>
</evidence>
<protein>
    <submittedName>
        <fullName evidence="9">High-affinity proline transporter PutP</fullName>
    </submittedName>
</protein>
<keyword evidence="6 8" id="KW-0472">Membrane</keyword>
<dbReference type="OrthoDB" id="9803597at2"/>
<feature type="transmembrane region" description="Helical" evidence="8">
    <location>
        <begin position="423"/>
        <end position="441"/>
    </location>
</feature>
<gene>
    <name evidence="9" type="primary">putP_4</name>
    <name evidence="9" type="ORF">DK880_00126</name>
</gene>
<keyword evidence="4 8" id="KW-0812">Transmembrane</keyword>
<evidence type="ECO:0000256" key="3">
    <source>
        <dbReference type="ARBA" id="ARBA00022448"/>
    </source>
</evidence>
<feature type="transmembrane region" description="Helical" evidence="8">
    <location>
        <begin position="189"/>
        <end position="207"/>
    </location>
</feature>
<dbReference type="CDD" id="cd10322">
    <property type="entry name" value="SLC5sbd"/>
    <property type="match status" value="1"/>
</dbReference>
<organism evidence="9 10">
    <name type="scientific">Candidatus Cardinium hertigii</name>
    <dbReference type="NCBI Taxonomy" id="247481"/>
    <lineage>
        <taxon>Bacteria</taxon>
        <taxon>Pseudomonadati</taxon>
        <taxon>Bacteroidota</taxon>
        <taxon>Cytophagia</taxon>
        <taxon>Cytophagales</taxon>
        <taxon>Amoebophilaceae</taxon>
        <taxon>Candidatus Cardinium</taxon>
    </lineage>
</organism>
<dbReference type="Pfam" id="PF00474">
    <property type="entry name" value="SSF"/>
    <property type="match status" value="1"/>
</dbReference>
<feature type="transmembrane region" description="Helical" evidence="8">
    <location>
        <begin position="159"/>
        <end position="177"/>
    </location>
</feature>
<dbReference type="Gene3D" id="1.20.1730.10">
    <property type="entry name" value="Sodium/glucose cotransporter"/>
    <property type="match status" value="1"/>
</dbReference>
<dbReference type="EMBL" id="CP029619">
    <property type="protein sequence ID" value="AWN81463.1"/>
    <property type="molecule type" value="Genomic_DNA"/>
</dbReference>
<sequence length="487" mass="54048">MILHNNLPLIMIVAFLLLTLVIGIYYSRKVNTFREYAIGNKQFATATLVATTLATIYGGAGLLRTVEQVYVQGLFWVLIISFYPIYYWLLAPLMLRMGLFMQHLSVAESIGSIYGKGPRLVAALASTIACIIIIAMQIIAITRAIEMCINLDNSGNAKIMQITLTVTATCILIFYSMLGGIRSVTFTDVLQFLIFTTVIPCTTWFILKATNQPMIVGASSLYQEPKFQLDSCLTTNKLLALVSLFLARLTCVYMPTNIQRIYMAFNPIQARNLLIHTGTFMLIINVCIVLIGLSLFVKAPTLSALQIWPYIFESMPTIFKGFMAISLLAMAMSTADSYLNVCSVIVSHDIIGSIQTSKVLTDKYKLVLARLTALTMGICAMLLAFHKKDLIELMMSSMHFYAPTVIAPFFLALYGFRGSSYTALIGMLTGLSAMLVWNHWVAPMTGIDGTFLCMLANGLAMLMAHYLLPQPTGTGWFPTDKFYTQKQ</sequence>
<feature type="transmembrane region" description="Helical" evidence="8">
    <location>
        <begin position="75"/>
        <end position="99"/>
    </location>
</feature>
<keyword evidence="3" id="KW-0813">Transport</keyword>
<feature type="transmembrane region" description="Helical" evidence="8">
    <location>
        <begin position="277"/>
        <end position="297"/>
    </location>
</feature>
<evidence type="ECO:0000256" key="5">
    <source>
        <dbReference type="ARBA" id="ARBA00022989"/>
    </source>
</evidence>
<evidence type="ECO:0000256" key="1">
    <source>
        <dbReference type="ARBA" id="ARBA00004141"/>
    </source>
</evidence>
<evidence type="ECO:0000256" key="2">
    <source>
        <dbReference type="ARBA" id="ARBA00006434"/>
    </source>
</evidence>
<evidence type="ECO:0000256" key="6">
    <source>
        <dbReference type="ARBA" id="ARBA00023136"/>
    </source>
</evidence>
<keyword evidence="5 8" id="KW-1133">Transmembrane helix</keyword>
<accession>A0A2Z3L751</accession>
<comment type="subcellular location">
    <subcellularLocation>
        <location evidence="1">Membrane</location>
        <topology evidence="1">Multi-pass membrane protein</topology>
    </subcellularLocation>
</comment>
<dbReference type="PROSITE" id="PS50283">
    <property type="entry name" value="NA_SOLUT_SYMP_3"/>
    <property type="match status" value="1"/>
</dbReference>
<feature type="transmembrane region" description="Helical" evidence="8">
    <location>
        <begin position="120"/>
        <end position="139"/>
    </location>
</feature>
<feature type="transmembrane region" description="Helical" evidence="8">
    <location>
        <begin position="398"/>
        <end position="416"/>
    </location>
</feature>
<dbReference type="RefSeq" id="WP_109996920.1">
    <property type="nucleotide sequence ID" value="NZ_CP029619.1"/>
</dbReference>
<feature type="transmembrane region" description="Helical" evidence="8">
    <location>
        <begin position="6"/>
        <end position="27"/>
    </location>
</feature>
<feature type="transmembrane region" description="Helical" evidence="8">
    <location>
        <begin position="367"/>
        <end position="386"/>
    </location>
</feature>
<dbReference type="InterPro" id="IPR001734">
    <property type="entry name" value="Na/solute_symporter"/>
</dbReference>
<reference evidence="9 10" key="1">
    <citation type="submission" date="2018-05" db="EMBL/GenBank/DDBJ databases">
        <title>Candidatus Cardinium hertigii Genome Assembly.</title>
        <authorList>
            <person name="Showmaker K.C."/>
            <person name="Walden K.O."/>
            <person name="Fields C.J."/>
            <person name="Lambert K.N."/>
            <person name="Hudson M.E."/>
        </authorList>
    </citation>
    <scope>NUCLEOTIDE SEQUENCE [LARGE SCALE GENOMIC DNA]</scope>
    <source>
        <strain evidence="10">cHgTN10</strain>
    </source>
</reference>
<dbReference type="InterPro" id="IPR050277">
    <property type="entry name" value="Sodium:Solute_Symporter"/>
</dbReference>